<evidence type="ECO:0000313" key="3">
    <source>
        <dbReference type="Proteomes" id="UP000240325"/>
    </source>
</evidence>
<evidence type="ECO:0000256" key="1">
    <source>
        <dbReference type="SAM" id="Phobius"/>
    </source>
</evidence>
<name>A0A2H4UTP8_9VIRU</name>
<protein>
    <submittedName>
        <fullName evidence="2">Uncharacterized protein</fullName>
    </submittedName>
</protein>
<keyword evidence="3" id="KW-1185">Reference proteome</keyword>
<organism evidence="2">
    <name type="scientific">Bodo saltans virus</name>
    <dbReference type="NCBI Taxonomy" id="2024608"/>
    <lineage>
        <taxon>Viruses</taxon>
        <taxon>Varidnaviria</taxon>
        <taxon>Bamfordvirae</taxon>
        <taxon>Nucleocytoviricota</taxon>
        <taxon>Megaviricetes</taxon>
        <taxon>Imitervirales</taxon>
        <taxon>Mimiviridae</taxon>
        <taxon>Klosneuvirinae</taxon>
        <taxon>Theiavirus</taxon>
        <taxon>Theiavirus salishense</taxon>
    </lineage>
</organism>
<reference evidence="2" key="1">
    <citation type="journal article" date="2017" name="Elife">
        <title>The kinetoplastid-infecting Bodo saltans virus (BsV), a window into the most abundant giant viruses in the sea.</title>
        <authorList>
            <person name="Deeg C.M."/>
            <person name="Chow C.-E.T."/>
            <person name="Suttle C.A."/>
        </authorList>
    </citation>
    <scope>NUCLEOTIDE SEQUENCE</scope>
    <source>
        <strain evidence="2">NG1</strain>
    </source>
</reference>
<accession>A0A2H4UTP8</accession>
<sequence length="316" mass="32864">MPIDFMYLTDNIEPFCLFGCSSTTTTVNNNVDQKIINSTDLKVIQDNTYQNITNIVNNSAKNCGAAIAQSQSVLNNAKISGDLNLSGVDQSQSASLNFSCVNLTSSQNNIAQEISTAVQNELANKYSVTAMGELGARAESAASTGAFSLGSSSSNSNVNNNYNLTNINTVNKTLSTSINNIVQNNFTTNSMQTCISNVAQSQSVGDNVTVGGNANVHGINQEQTASLISKCIQEDKTLNATLNKIASNMNNVNADGVTVQASAAVSGSGSSSAVSKGLDDLVASIGGVFGSFTNIFVYAIIGIVVIIVIIVVAIIV</sequence>
<feature type="transmembrane region" description="Helical" evidence="1">
    <location>
        <begin position="295"/>
        <end position="315"/>
    </location>
</feature>
<keyword evidence="1" id="KW-0812">Transmembrane</keyword>
<proteinExistence type="predicted"/>
<keyword evidence="1" id="KW-0472">Membrane</keyword>
<gene>
    <name evidence="2" type="ORF">BMW23_0253</name>
</gene>
<dbReference type="EMBL" id="MF782455">
    <property type="protein sequence ID" value="ATZ80311.1"/>
    <property type="molecule type" value="Genomic_DNA"/>
</dbReference>
<dbReference type="Proteomes" id="UP000240325">
    <property type="component" value="Segment"/>
</dbReference>
<evidence type="ECO:0000313" key="2">
    <source>
        <dbReference type="EMBL" id="ATZ80311.1"/>
    </source>
</evidence>
<keyword evidence="1" id="KW-1133">Transmembrane helix</keyword>